<dbReference type="PANTHER" id="PTHR47157">
    <property type="entry name" value="CHROMODOMAIN-HELICASE-DNA-BINDING PROTEIN 1-LIKE"/>
    <property type="match status" value="1"/>
</dbReference>
<proteinExistence type="inferred from homology"/>
<comment type="subunit">
    <text evidence="15">Interacts with nucleosomes; interacts with the acidic patch of histones. Interacts (via macro domain) with PARP1; interacts only when PARP1 is poly-ADP-ribosylated (PARylated). Interacts with CIAO1.</text>
</comment>
<dbReference type="FunFam" id="3.40.50.300:FF:000607">
    <property type="entry name" value="chromodomain-helicase-DNA-binding protein 1-like isoform X1"/>
    <property type="match status" value="1"/>
</dbReference>
<dbReference type="InterPro" id="IPR014001">
    <property type="entry name" value="Helicase_ATP-bd"/>
</dbReference>
<dbReference type="GO" id="GO:0005524">
    <property type="term" value="F:ATP binding"/>
    <property type="evidence" value="ECO:0007669"/>
    <property type="project" value="UniProtKB-KW"/>
</dbReference>
<dbReference type="InterPro" id="IPR038718">
    <property type="entry name" value="SNF2-like_sf"/>
</dbReference>
<dbReference type="PROSITE" id="PS51192">
    <property type="entry name" value="HELICASE_ATP_BIND_1"/>
    <property type="match status" value="1"/>
</dbReference>
<evidence type="ECO:0000259" key="18">
    <source>
        <dbReference type="PROSITE" id="PS51154"/>
    </source>
</evidence>
<keyword evidence="9" id="KW-0067">ATP-binding</keyword>
<dbReference type="AlphaFoldDB" id="A0A8C6HRZ6"/>
<keyword evidence="6" id="KW-0547">Nucleotide-binding</keyword>
<comment type="function">
    <text evidence="14">ATP-dependent chromatin remodeler that mediates chromatin-remodeling following DNA damage. Recruited to DNA damage sites through interaction with poly-ADP-ribose: specifically recognizes and binds histones that are poly-ADP-ribosylated on serine residues in response to DNA damage. Poly-ADP-ribose-binding activates the ATP-dependent chromatin remodeler activity, thereby regulating chromatin during DNA repair. Catalyzes nucleosome sliding away from DNA breaks in an ATP-dependent manner. Chromatin remodeling activity promotes PARP2 removal from chromatin.</text>
</comment>
<protein>
    <recommendedName>
        <fullName evidence="16">Chromodomain-helicase-DNA-binding protein 1-like</fullName>
    </recommendedName>
</protein>
<dbReference type="GO" id="GO:0005654">
    <property type="term" value="C:nucleoplasm"/>
    <property type="evidence" value="ECO:0007669"/>
    <property type="project" value="Ensembl"/>
</dbReference>
<dbReference type="GO" id="GO:0140658">
    <property type="term" value="F:ATP-dependent chromatin remodeler activity"/>
    <property type="evidence" value="ECO:0007669"/>
    <property type="project" value="Ensembl"/>
</dbReference>
<feature type="domain" description="Macro" evidence="18">
    <location>
        <begin position="700"/>
        <end position="891"/>
    </location>
</feature>
<evidence type="ECO:0000256" key="8">
    <source>
        <dbReference type="ARBA" id="ARBA00022801"/>
    </source>
</evidence>
<dbReference type="SMART" id="SM00490">
    <property type="entry name" value="HELICc"/>
    <property type="match status" value="1"/>
</dbReference>
<evidence type="ECO:0000256" key="5">
    <source>
        <dbReference type="ARBA" id="ARBA00022553"/>
    </source>
</evidence>
<reference evidence="21" key="2">
    <citation type="submission" date="2025-09" db="UniProtKB">
        <authorList>
            <consortium name="Ensembl"/>
        </authorList>
    </citation>
    <scope>IDENTIFICATION</scope>
</reference>
<dbReference type="SUPFAM" id="SSF52540">
    <property type="entry name" value="P-loop containing nucleoside triphosphate hydrolases"/>
    <property type="match status" value="2"/>
</dbReference>
<dbReference type="InterPro" id="IPR002589">
    <property type="entry name" value="Macro_dom"/>
</dbReference>
<dbReference type="FunFam" id="3.40.50.10810:FF:000037">
    <property type="entry name" value="chromodomain-helicase-DNA-binding protein 1-like isoform X1"/>
    <property type="match status" value="1"/>
</dbReference>
<evidence type="ECO:0000256" key="10">
    <source>
        <dbReference type="ARBA" id="ARBA00023054"/>
    </source>
</evidence>
<dbReference type="Pfam" id="PF00176">
    <property type="entry name" value="SNF2-rel_dom"/>
    <property type="match status" value="1"/>
</dbReference>
<dbReference type="InterPro" id="IPR049730">
    <property type="entry name" value="SNF2/RAD54-like_C"/>
</dbReference>
<dbReference type="InterPro" id="IPR043472">
    <property type="entry name" value="Macro_dom-like"/>
</dbReference>
<evidence type="ECO:0000256" key="12">
    <source>
        <dbReference type="ARBA" id="ARBA00023242"/>
    </source>
</evidence>
<dbReference type="SUPFAM" id="SSF52949">
    <property type="entry name" value="Macro domain-like"/>
    <property type="match status" value="1"/>
</dbReference>
<evidence type="ECO:0000256" key="11">
    <source>
        <dbReference type="ARBA" id="ARBA00023204"/>
    </source>
</evidence>
<dbReference type="GO" id="GO:0035861">
    <property type="term" value="C:site of double-strand break"/>
    <property type="evidence" value="ECO:0007669"/>
    <property type="project" value="Ensembl"/>
</dbReference>
<comment type="similarity">
    <text evidence="3">Belongs to the SNF2/RAD54 helicase family.</text>
</comment>
<feature type="region of interest" description="Disordered" evidence="17">
    <location>
        <begin position="631"/>
        <end position="661"/>
    </location>
</feature>
<evidence type="ECO:0000256" key="13">
    <source>
        <dbReference type="ARBA" id="ARBA00048778"/>
    </source>
</evidence>
<dbReference type="CDD" id="cd18793">
    <property type="entry name" value="SF2_C_SNF"/>
    <property type="match status" value="1"/>
</dbReference>
<feature type="compositionally biased region" description="Basic and acidic residues" evidence="17">
    <location>
        <begin position="644"/>
        <end position="661"/>
    </location>
</feature>
<evidence type="ECO:0000256" key="2">
    <source>
        <dbReference type="ARBA" id="ARBA00004286"/>
    </source>
</evidence>
<organism evidence="21 22">
    <name type="scientific">Mus spicilegus</name>
    <name type="common">Mound-building mouse</name>
    <dbReference type="NCBI Taxonomy" id="10103"/>
    <lineage>
        <taxon>Eukaryota</taxon>
        <taxon>Metazoa</taxon>
        <taxon>Chordata</taxon>
        <taxon>Craniata</taxon>
        <taxon>Vertebrata</taxon>
        <taxon>Euteleostomi</taxon>
        <taxon>Mammalia</taxon>
        <taxon>Eutheria</taxon>
        <taxon>Euarchontoglires</taxon>
        <taxon>Glires</taxon>
        <taxon>Rodentia</taxon>
        <taxon>Myomorpha</taxon>
        <taxon>Muroidea</taxon>
        <taxon>Muridae</taxon>
        <taxon>Murinae</taxon>
        <taxon>Mus</taxon>
        <taxon>Mus</taxon>
    </lineage>
</organism>
<sequence>MASGLPRFLQALPAEHGPEPVRTRVQEQDLQQWGLTGIRLRSYQLEGVNWLVQCFHCQNGCILGDEMGLGKTCQTVALLIYLVGRLNDEGPFLVLCPLSVLSNWKEEMERFAPGLSCVTYTGDKEERAHLQQDLRQESGFHVLLTTYEICLKDASFLKSFSWSVLAVDEAHRLKNQSSLLHRTLSEFSAVFRLLLTGTPIQNSLRELYSLLCVVEPDLFCREQVEDFVQRYQDIEKESKSASELHRLLQPFLLRRVKAQVATELPKKTEVVVYHGMSALQKKYYKAILMKDLDAFENETAKKVKLQNILTQLRKCVDHPYLFDGVEPEPFEVGEHLIEASGKLHLLDRLLAFLYSGGHRVLLFSQMTHMLDILQDYMDYRGYSYERVDGSVRGEERHLAIKNFGNQPIFVFLLSTRAGGVGMNLTAADTVIFVDSDFNPQNDLQAAARAHRIGQNKSVKVIRLIGRDTVEEIVYRKAASKLQLTNMVIEGGHFTPGAQKPSAEADFQLSEILKFGLDKLLSSEGSSMEDIDLKSILGETKDGQWTPDALPAAAAAGGSLEPEEGKNHMYLFEGRDYSKEPSKEDRKSFEQLVNLQKTLLEKTSHGGRTLRNKGSVLIPGLAEGPIKRKKILSPEELEDRRKKRQEAAAKRKRLMEEKRKEKEEAEHRKKMAWWESNGYQSFCLSSEDSELEDLEDGDESSAELAYEDLDSTSINYVSGDVTHPQAGEEDAVIVHCVDDSGRWGRGGLFTALEVRSAEPRKIYELAGKMEDLSLGDVLLFPIDDKESRDKGQDLLALVVAQHRDRTNVLSGIKMAALEEGLKKIFLAAKKKKASVHLPRIGHATKGYNWYGTERLIRKHLATRGIPTYIYYFPRSKARHSQPASSTSAPLVP</sequence>
<dbReference type="PANTHER" id="PTHR47157:SF1">
    <property type="entry name" value="CHROMODOMAIN-HELICASE-DNA-BINDING PROTEIN 1-LIKE"/>
    <property type="match status" value="1"/>
</dbReference>
<dbReference type="GO" id="GO:0016887">
    <property type="term" value="F:ATP hydrolysis activity"/>
    <property type="evidence" value="ECO:0007669"/>
    <property type="project" value="Ensembl"/>
</dbReference>
<dbReference type="Ensembl" id="ENSMSIT00000033178.1">
    <property type="protein sequence ID" value="ENSMSIP00000026287.1"/>
    <property type="gene ID" value="ENSMSIG00000022150.1"/>
</dbReference>
<keyword evidence="10" id="KW-0175">Coiled coil</keyword>
<dbReference type="CDD" id="cd18006">
    <property type="entry name" value="DEXHc_CHD1L"/>
    <property type="match status" value="1"/>
</dbReference>
<evidence type="ECO:0000256" key="7">
    <source>
        <dbReference type="ARBA" id="ARBA00022763"/>
    </source>
</evidence>
<evidence type="ECO:0000256" key="1">
    <source>
        <dbReference type="ARBA" id="ARBA00004123"/>
    </source>
</evidence>
<accession>A0A8C6HRZ6</accession>
<keyword evidence="8" id="KW-0378">Hydrolase</keyword>
<reference evidence="21" key="1">
    <citation type="submission" date="2025-08" db="UniProtKB">
        <authorList>
            <consortium name="Ensembl"/>
        </authorList>
    </citation>
    <scope>IDENTIFICATION</scope>
</reference>
<keyword evidence="5" id="KW-0597">Phosphoprotein</keyword>
<dbReference type="InterPro" id="IPR027417">
    <property type="entry name" value="P-loop_NTPase"/>
</dbReference>
<dbReference type="Proteomes" id="UP000694415">
    <property type="component" value="Unplaced"/>
</dbReference>
<feature type="domain" description="Helicase ATP-binding" evidence="19">
    <location>
        <begin position="52"/>
        <end position="217"/>
    </location>
</feature>
<evidence type="ECO:0000256" key="6">
    <source>
        <dbReference type="ARBA" id="ARBA00022741"/>
    </source>
</evidence>
<evidence type="ECO:0000256" key="16">
    <source>
        <dbReference type="ARBA" id="ARBA00074084"/>
    </source>
</evidence>
<evidence type="ECO:0000259" key="19">
    <source>
        <dbReference type="PROSITE" id="PS51192"/>
    </source>
</evidence>
<evidence type="ECO:0000313" key="21">
    <source>
        <dbReference type="Ensembl" id="ENSMSIP00000026287.1"/>
    </source>
</evidence>
<keyword evidence="22" id="KW-1185">Reference proteome</keyword>
<dbReference type="Gene3D" id="3.40.50.300">
    <property type="entry name" value="P-loop containing nucleotide triphosphate hydrolases"/>
    <property type="match status" value="1"/>
</dbReference>
<evidence type="ECO:0000256" key="15">
    <source>
        <dbReference type="ARBA" id="ARBA00066044"/>
    </source>
</evidence>
<keyword evidence="4" id="KW-0158">Chromosome</keyword>
<dbReference type="PROSITE" id="PS51154">
    <property type="entry name" value="MACRO"/>
    <property type="match status" value="1"/>
</dbReference>
<dbReference type="CDD" id="cd03331">
    <property type="entry name" value="Macro_Poa1p-like_SNF2"/>
    <property type="match status" value="1"/>
</dbReference>
<dbReference type="GO" id="GO:0031491">
    <property type="term" value="F:nucleosome binding"/>
    <property type="evidence" value="ECO:0007669"/>
    <property type="project" value="Ensembl"/>
</dbReference>
<dbReference type="InterPro" id="IPR031053">
    <property type="entry name" value="ALC1"/>
</dbReference>
<dbReference type="FunFam" id="3.40.220.10:FF:000004">
    <property type="entry name" value="chromodomain-helicase-DNA-binding protein 1-like isoform X1"/>
    <property type="match status" value="1"/>
</dbReference>
<dbReference type="GO" id="GO:0003678">
    <property type="term" value="F:DNA helicase activity"/>
    <property type="evidence" value="ECO:0007669"/>
    <property type="project" value="InterPro"/>
</dbReference>
<keyword evidence="12" id="KW-0539">Nucleus</keyword>
<evidence type="ECO:0000256" key="14">
    <source>
        <dbReference type="ARBA" id="ARBA00053075"/>
    </source>
</evidence>
<evidence type="ECO:0000256" key="17">
    <source>
        <dbReference type="SAM" id="MobiDB-lite"/>
    </source>
</evidence>
<dbReference type="Pfam" id="PF00271">
    <property type="entry name" value="Helicase_C"/>
    <property type="match status" value="1"/>
</dbReference>
<name>A0A8C6HRZ6_MUSSI</name>
<keyword evidence="7" id="KW-0227">DNA damage</keyword>
<keyword evidence="11" id="KW-0234">DNA repair</keyword>
<evidence type="ECO:0000313" key="22">
    <source>
        <dbReference type="Proteomes" id="UP000694415"/>
    </source>
</evidence>
<dbReference type="Gene3D" id="3.40.220.10">
    <property type="entry name" value="Leucine Aminopeptidase, subunit E, domain 1"/>
    <property type="match status" value="1"/>
</dbReference>
<dbReference type="Gene3D" id="3.40.50.10810">
    <property type="entry name" value="Tandem AAA-ATPase domain"/>
    <property type="match status" value="1"/>
</dbReference>
<comment type="catalytic activity">
    <reaction evidence="13">
        <text>ATP + H2O = ADP + phosphate + H(+)</text>
        <dbReference type="Rhea" id="RHEA:13065"/>
        <dbReference type="ChEBI" id="CHEBI:15377"/>
        <dbReference type="ChEBI" id="CHEBI:15378"/>
        <dbReference type="ChEBI" id="CHEBI:30616"/>
        <dbReference type="ChEBI" id="CHEBI:43474"/>
        <dbReference type="ChEBI" id="CHEBI:456216"/>
    </reaction>
    <physiologicalReaction direction="left-to-right" evidence="13">
        <dbReference type="Rhea" id="RHEA:13066"/>
    </physiologicalReaction>
</comment>
<comment type="subcellular location">
    <subcellularLocation>
        <location evidence="2">Chromosome</location>
    </subcellularLocation>
    <subcellularLocation>
        <location evidence="1">Nucleus</location>
    </subcellularLocation>
</comment>
<evidence type="ECO:0000256" key="3">
    <source>
        <dbReference type="ARBA" id="ARBA00007025"/>
    </source>
</evidence>
<dbReference type="SMART" id="SM00487">
    <property type="entry name" value="DEXDc"/>
    <property type="match status" value="1"/>
</dbReference>
<dbReference type="GO" id="GO:0160004">
    <property type="term" value="F:poly-ADP-D-ribose modification-dependent protein binding"/>
    <property type="evidence" value="ECO:0007669"/>
    <property type="project" value="Ensembl"/>
</dbReference>
<evidence type="ECO:0000256" key="9">
    <source>
        <dbReference type="ARBA" id="ARBA00022840"/>
    </source>
</evidence>
<dbReference type="InterPro" id="IPR000330">
    <property type="entry name" value="SNF2_N"/>
</dbReference>
<feature type="domain" description="Helicase C-terminal" evidence="20">
    <location>
        <begin position="345"/>
        <end position="507"/>
    </location>
</feature>
<evidence type="ECO:0000259" key="20">
    <source>
        <dbReference type="PROSITE" id="PS51194"/>
    </source>
</evidence>
<dbReference type="GO" id="GO:0006281">
    <property type="term" value="P:DNA repair"/>
    <property type="evidence" value="ECO:0007669"/>
    <property type="project" value="UniProtKB-KW"/>
</dbReference>
<dbReference type="PROSITE" id="PS51194">
    <property type="entry name" value="HELICASE_CTER"/>
    <property type="match status" value="1"/>
</dbReference>
<evidence type="ECO:0000256" key="4">
    <source>
        <dbReference type="ARBA" id="ARBA00022454"/>
    </source>
</evidence>
<dbReference type="GO" id="GO:0140566">
    <property type="term" value="F:histone reader activity"/>
    <property type="evidence" value="ECO:0007669"/>
    <property type="project" value="Ensembl"/>
</dbReference>
<dbReference type="GeneTree" id="ENSGT00940000159402"/>
<dbReference type="InterPro" id="IPR001650">
    <property type="entry name" value="Helicase_C-like"/>
</dbReference>